<sequence>MASDNPTAAGGSSRRPRTPPTLDLKAEEVRSAPDSTPDAGAAPAADSPAAAGASEAGVPITDGSASEAAVSSAPEASASSADDAAPEVALTAGEQGAGEQGAESPSTATATPPSPAAPRRGGAGTVIAALVLGALAGGGAGGGVLYYAMQHAPQPAPVGLSPLTARLSVLEARPVADPAALAALRQSLGQADARFAALDSALAALKAAPASAGAGAAATAPNVDALKAALAKTEAAVADVASRVDVLKTSQDTLKSAQDGLQASVAAANAAAQQAQGQAQQLGPRLDGLTAHIDAVRKEAIDAASAAAAINRGAAAVLVLGTLKQSIDAGRPYGPELEAARALLGPRAAPLEPFAALAQTGFPPLPKLADQLAVAGDAAIDGLTPAPEAPAADASLMTRFLASAQSLVKVRPADGMDPDSLRGVLKRAVADVQAGNLDTAQATLKQLPAPVQQKLAAVVGEIDARRRAAEAAATLYQQALAAISGKAP</sequence>
<feature type="compositionally biased region" description="Low complexity" evidence="1">
    <location>
        <begin position="64"/>
        <end position="94"/>
    </location>
</feature>
<gene>
    <name evidence="3" type="ORF">QOZ94_003794</name>
</gene>
<feature type="region of interest" description="Disordered" evidence="1">
    <location>
        <begin position="1"/>
        <end position="121"/>
    </location>
</feature>
<dbReference type="Proteomes" id="UP001241747">
    <property type="component" value="Unassembled WGS sequence"/>
</dbReference>
<evidence type="ECO:0008006" key="5">
    <source>
        <dbReference type="Google" id="ProtNLM"/>
    </source>
</evidence>
<dbReference type="RefSeq" id="WP_237346535.1">
    <property type="nucleotide sequence ID" value="NZ_JABWGX010000020.1"/>
</dbReference>
<feature type="compositionally biased region" description="Low complexity" evidence="1">
    <location>
        <begin position="100"/>
        <end position="121"/>
    </location>
</feature>
<name>A0ABU0LIL7_XANAG</name>
<organism evidence="3 4">
    <name type="scientific">Xanthobacter agilis</name>
    <dbReference type="NCBI Taxonomy" id="47492"/>
    <lineage>
        <taxon>Bacteria</taxon>
        <taxon>Pseudomonadati</taxon>
        <taxon>Pseudomonadota</taxon>
        <taxon>Alphaproteobacteria</taxon>
        <taxon>Hyphomicrobiales</taxon>
        <taxon>Xanthobacteraceae</taxon>
        <taxon>Xanthobacter</taxon>
    </lineage>
</organism>
<evidence type="ECO:0000256" key="1">
    <source>
        <dbReference type="SAM" id="MobiDB-lite"/>
    </source>
</evidence>
<feature type="transmembrane region" description="Helical" evidence="2">
    <location>
        <begin position="126"/>
        <end position="149"/>
    </location>
</feature>
<keyword evidence="2" id="KW-0472">Membrane</keyword>
<keyword evidence="2" id="KW-1133">Transmembrane helix</keyword>
<evidence type="ECO:0000256" key="2">
    <source>
        <dbReference type="SAM" id="Phobius"/>
    </source>
</evidence>
<dbReference type="EMBL" id="JAUSVY010000011">
    <property type="protein sequence ID" value="MDQ0506979.1"/>
    <property type="molecule type" value="Genomic_DNA"/>
</dbReference>
<dbReference type="Gene3D" id="1.10.287.1490">
    <property type="match status" value="1"/>
</dbReference>
<accession>A0ABU0LIL7</accession>
<evidence type="ECO:0000313" key="3">
    <source>
        <dbReference type="EMBL" id="MDQ0506979.1"/>
    </source>
</evidence>
<proteinExistence type="predicted"/>
<evidence type="ECO:0000313" key="4">
    <source>
        <dbReference type="Proteomes" id="UP001241747"/>
    </source>
</evidence>
<feature type="compositionally biased region" description="Low complexity" evidence="1">
    <location>
        <begin position="32"/>
        <end position="57"/>
    </location>
</feature>
<comment type="caution">
    <text evidence="3">The sequence shown here is derived from an EMBL/GenBank/DDBJ whole genome shotgun (WGS) entry which is preliminary data.</text>
</comment>
<keyword evidence="4" id="KW-1185">Reference proteome</keyword>
<keyword evidence="2" id="KW-0812">Transmembrane</keyword>
<reference evidence="3 4" key="1">
    <citation type="submission" date="2023-07" db="EMBL/GenBank/DDBJ databases">
        <title>Genomic Encyclopedia of Type Strains, Phase IV (KMG-IV): sequencing the most valuable type-strain genomes for metagenomic binning, comparative biology and taxonomic classification.</title>
        <authorList>
            <person name="Goeker M."/>
        </authorList>
    </citation>
    <scope>NUCLEOTIDE SEQUENCE [LARGE SCALE GENOMIC DNA]</scope>
    <source>
        <strain evidence="3 4">DSM 3770</strain>
    </source>
</reference>
<protein>
    <recommendedName>
        <fullName evidence="5">Mitochondrial inner membrane protein</fullName>
    </recommendedName>
</protein>